<evidence type="ECO:0000256" key="2">
    <source>
        <dbReference type="ARBA" id="ARBA00005498"/>
    </source>
</evidence>
<feature type="coiled-coil region" evidence="9">
    <location>
        <begin position="198"/>
        <end position="319"/>
    </location>
</feature>
<evidence type="ECO:0000259" key="11">
    <source>
        <dbReference type="Pfam" id="PF03800"/>
    </source>
</evidence>
<dbReference type="Bgee" id="ENSNBRG00000017112">
    <property type="expression patterns" value="Expressed in testis"/>
</dbReference>
<dbReference type="Pfam" id="PF03800">
    <property type="entry name" value="Nuf2"/>
    <property type="match status" value="1"/>
</dbReference>
<dbReference type="Gene3D" id="1.10.418.60">
    <property type="entry name" value="Ncd80 complex, Nuf2 subunit"/>
    <property type="match status" value="1"/>
</dbReference>
<dbReference type="AlphaFoldDB" id="A0A3Q4MYA9"/>
<keyword evidence="10" id="KW-0812">Transmembrane</keyword>
<dbReference type="Gene3D" id="1.10.287.1490">
    <property type="match status" value="1"/>
</dbReference>
<accession>A0A3Q4MYA9</accession>
<reference evidence="12" key="1">
    <citation type="submission" date="2025-08" db="UniProtKB">
        <authorList>
            <consortium name="Ensembl"/>
        </authorList>
    </citation>
    <scope>IDENTIFICATION</scope>
</reference>
<dbReference type="GO" id="GO:0051301">
    <property type="term" value="P:cell division"/>
    <property type="evidence" value="ECO:0007669"/>
    <property type="project" value="UniProtKB-KW"/>
</dbReference>
<dbReference type="InterPro" id="IPR038275">
    <property type="entry name" value="Nuf2_N_sf"/>
</dbReference>
<evidence type="ECO:0000256" key="5">
    <source>
        <dbReference type="ARBA" id="ARBA00022776"/>
    </source>
</evidence>
<evidence type="ECO:0000256" key="7">
    <source>
        <dbReference type="ARBA" id="ARBA00023306"/>
    </source>
</evidence>
<dbReference type="GO" id="GO:0007507">
    <property type="term" value="P:heart development"/>
    <property type="evidence" value="ECO:0007669"/>
    <property type="project" value="Ensembl"/>
</dbReference>
<dbReference type="STRING" id="32507.ENSNBRP00000022354"/>
<dbReference type="Ensembl" id="ENSNBRT00000022947.1">
    <property type="protein sequence ID" value="ENSNBRP00000022354.1"/>
    <property type="gene ID" value="ENSNBRG00000017112.1"/>
</dbReference>
<feature type="transmembrane region" description="Helical" evidence="10">
    <location>
        <begin position="73"/>
        <end position="97"/>
    </location>
</feature>
<name>A0A3Q4MYA9_NEOBR</name>
<sequence>MSENTFPVYTADAIVNFYRTEVLTGQEAKHFTKSDLTPHPKPEAVQTLYMRVLHLLYRFRPECHSMVSVKYQILVHCWFCLILVYNCQMFFLCLSFLSRRQFLPMCLVLDFSLNDLLPRSNTVALCFQRADMDRLQAYTKGIREAEKKIEMLTTIPPEQQAEADELAAALSELQSTTMHEYQEVNAKNDSITEWKATIAEKTQKLAQVKLDVSNLKEDISKLKSQIVESPEELKSQMEKMRENVKSIKNSIEETDERGVELQNMVQGVTHTEAEIQQMYSLLQDLESSMSNTKQRLEEHQELMAQYEKKQKELKNLCMEEGQLKRALGMKQDKECKQNIRRQKKRETKEQHVQEVLGQCDQIHQKREDMADKIQEISAETQKLKSSIKSLRDVCSKETEKAQALYDTLSTSMDELHKRIEMHTMDLKLNLTKMSANF</sequence>
<comment type="subcellular location">
    <subcellularLocation>
        <location evidence="1">Chromosome</location>
        <location evidence="1">Centromere</location>
    </subcellularLocation>
</comment>
<keyword evidence="8" id="KW-0137">Centromere</keyword>
<keyword evidence="3" id="KW-0158">Chromosome</keyword>
<evidence type="ECO:0000256" key="8">
    <source>
        <dbReference type="ARBA" id="ARBA00023328"/>
    </source>
</evidence>
<dbReference type="InterPro" id="IPR005549">
    <property type="entry name" value="Kinetochore_Nuf2_N"/>
</dbReference>
<comment type="similarity">
    <text evidence="2">Belongs to the NUF2 family.</text>
</comment>
<protein>
    <submittedName>
        <fullName evidence="12">UF2 component of NDC80 kinetochore complex</fullName>
    </submittedName>
</protein>
<keyword evidence="6 9" id="KW-0175">Coiled coil</keyword>
<keyword evidence="13" id="KW-1185">Reference proteome</keyword>
<keyword evidence="10" id="KW-0472">Membrane</keyword>
<evidence type="ECO:0000313" key="12">
    <source>
        <dbReference type="Ensembl" id="ENSNBRP00000022354.1"/>
    </source>
</evidence>
<feature type="domain" description="Kinetochore protein Nuf2 N-terminal" evidence="11">
    <location>
        <begin position="4"/>
        <end position="117"/>
    </location>
</feature>
<dbReference type="GO" id="GO:0031262">
    <property type="term" value="C:Ndc80 complex"/>
    <property type="evidence" value="ECO:0007669"/>
    <property type="project" value="InterPro"/>
</dbReference>
<evidence type="ECO:0000256" key="6">
    <source>
        <dbReference type="ARBA" id="ARBA00023054"/>
    </source>
</evidence>
<evidence type="ECO:0000256" key="3">
    <source>
        <dbReference type="ARBA" id="ARBA00022454"/>
    </source>
</evidence>
<dbReference type="OMA" id="YLKMEAH"/>
<evidence type="ECO:0000256" key="10">
    <source>
        <dbReference type="SAM" id="Phobius"/>
    </source>
</evidence>
<keyword evidence="4" id="KW-0132">Cell division</keyword>
<reference evidence="12" key="2">
    <citation type="submission" date="2025-09" db="UniProtKB">
        <authorList>
            <consortium name="Ensembl"/>
        </authorList>
    </citation>
    <scope>IDENTIFICATION</scope>
</reference>
<dbReference type="Proteomes" id="UP000261580">
    <property type="component" value="Unassembled WGS sequence"/>
</dbReference>
<evidence type="ECO:0000313" key="13">
    <source>
        <dbReference type="Proteomes" id="UP000261580"/>
    </source>
</evidence>
<evidence type="ECO:0000256" key="9">
    <source>
        <dbReference type="SAM" id="Coils"/>
    </source>
</evidence>
<keyword evidence="7" id="KW-0131">Cell cycle</keyword>
<keyword evidence="10" id="KW-1133">Transmembrane helix</keyword>
<keyword evidence="5" id="KW-0498">Mitosis</keyword>
<evidence type="ECO:0000256" key="4">
    <source>
        <dbReference type="ARBA" id="ARBA00022618"/>
    </source>
</evidence>
<dbReference type="GeneTree" id="ENSGT00390000004199"/>
<organism evidence="12 13">
    <name type="scientific">Neolamprologus brichardi</name>
    <name type="common">Fairy cichlid</name>
    <name type="synonym">Lamprologus brichardi</name>
    <dbReference type="NCBI Taxonomy" id="32507"/>
    <lineage>
        <taxon>Eukaryota</taxon>
        <taxon>Metazoa</taxon>
        <taxon>Chordata</taxon>
        <taxon>Craniata</taxon>
        <taxon>Vertebrata</taxon>
        <taxon>Euteleostomi</taxon>
        <taxon>Actinopterygii</taxon>
        <taxon>Neopterygii</taxon>
        <taxon>Teleostei</taxon>
        <taxon>Neoteleostei</taxon>
        <taxon>Acanthomorphata</taxon>
        <taxon>Ovalentaria</taxon>
        <taxon>Cichlomorphae</taxon>
        <taxon>Cichliformes</taxon>
        <taxon>Cichlidae</taxon>
        <taxon>African cichlids</taxon>
        <taxon>Pseudocrenilabrinae</taxon>
        <taxon>Lamprologini</taxon>
        <taxon>Neolamprologus</taxon>
    </lineage>
</organism>
<evidence type="ECO:0000256" key="1">
    <source>
        <dbReference type="ARBA" id="ARBA00004584"/>
    </source>
</evidence>
<proteinExistence type="inferred from homology"/>